<dbReference type="Pfam" id="PF12852">
    <property type="entry name" value="Cupin_6"/>
    <property type="match status" value="1"/>
</dbReference>
<feature type="domain" description="HTH araC/xylS-type" evidence="4">
    <location>
        <begin position="139"/>
        <end position="237"/>
    </location>
</feature>
<dbReference type="AlphaFoldDB" id="A0A2Z5G0I5"/>
<dbReference type="InterPro" id="IPR020449">
    <property type="entry name" value="Tscrpt_reg_AraC-type_HTH"/>
</dbReference>
<keyword evidence="3" id="KW-0804">Transcription</keyword>
<evidence type="ECO:0000256" key="1">
    <source>
        <dbReference type="ARBA" id="ARBA00023015"/>
    </source>
</evidence>
<organism evidence="5 6">
    <name type="scientific">Acidisarcina polymorpha</name>
    <dbReference type="NCBI Taxonomy" id="2211140"/>
    <lineage>
        <taxon>Bacteria</taxon>
        <taxon>Pseudomonadati</taxon>
        <taxon>Acidobacteriota</taxon>
        <taxon>Terriglobia</taxon>
        <taxon>Terriglobales</taxon>
        <taxon>Acidobacteriaceae</taxon>
        <taxon>Acidisarcina</taxon>
    </lineage>
</organism>
<keyword evidence="1" id="KW-0805">Transcription regulation</keyword>
<dbReference type="KEGG" id="abas:ACPOL_3321"/>
<keyword evidence="6" id="KW-1185">Reference proteome</keyword>
<proteinExistence type="predicted"/>
<reference evidence="5 6" key="1">
    <citation type="journal article" date="2018" name="Front. Microbiol.">
        <title>Hydrolytic Capabilities as a Key to Environmental Success: Chitinolytic and Cellulolytic Acidobacteria From Acidic Sub-arctic Soils and Boreal Peatlands.</title>
        <authorList>
            <person name="Belova S.E."/>
            <person name="Ravin N.V."/>
            <person name="Pankratov T.A."/>
            <person name="Rakitin A.L."/>
            <person name="Ivanova A.A."/>
            <person name="Beletsky A.V."/>
            <person name="Mardanov A.V."/>
            <person name="Sinninghe Damste J.S."/>
            <person name="Dedysh S.N."/>
        </authorList>
    </citation>
    <scope>NUCLEOTIDE SEQUENCE [LARGE SCALE GENOMIC DNA]</scope>
    <source>
        <strain evidence="5 6">SBC82</strain>
    </source>
</reference>
<dbReference type="PROSITE" id="PS01124">
    <property type="entry name" value="HTH_ARAC_FAMILY_2"/>
    <property type="match status" value="1"/>
</dbReference>
<evidence type="ECO:0000313" key="5">
    <source>
        <dbReference type="EMBL" id="AXC12612.1"/>
    </source>
</evidence>
<accession>A0A2Z5G0I5</accession>
<dbReference type="Gene3D" id="1.10.10.60">
    <property type="entry name" value="Homeodomain-like"/>
    <property type="match status" value="2"/>
</dbReference>
<dbReference type="EMBL" id="CP030840">
    <property type="protein sequence ID" value="AXC12612.1"/>
    <property type="molecule type" value="Genomic_DNA"/>
</dbReference>
<evidence type="ECO:0000313" key="6">
    <source>
        <dbReference type="Proteomes" id="UP000253606"/>
    </source>
</evidence>
<dbReference type="SUPFAM" id="SSF46689">
    <property type="entry name" value="Homeodomain-like"/>
    <property type="match status" value="2"/>
</dbReference>
<evidence type="ECO:0000259" key="4">
    <source>
        <dbReference type="PROSITE" id="PS01124"/>
    </source>
</evidence>
<dbReference type="InterPro" id="IPR018060">
    <property type="entry name" value="HTH_AraC"/>
</dbReference>
<dbReference type="Pfam" id="PF12833">
    <property type="entry name" value="HTH_18"/>
    <property type="match status" value="1"/>
</dbReference>
<dbReference type="PRINTS" id="PR00032">
    <property type="entry name" value="HTHARAC"/>
</dbReference>
<dbReference type="PROSITE" id="PS00041">
    <property type="entry name" value="HTH_ARAC_FAMILY_1"/>
    <property type="match status" value="1"/>
</dbReference>
<protein>
    <submittedName>
        <fullName evidence="5">Transcriptional regulator, AraC family</fullName>
    </submittedName>
</protein>
<name>A0A2Z5G0I5_9BACT</name>
<gene>
    <name evidence="5" type="ORF">ACPOL_3321</name>
</gene>
<dbReference type="PANTHER" id="PTHR46796">
    <property type="entry name" value="HTH-TYPE TRANSCRIPTIONAL ACTIVATOR RHAS-RELATED"/>
    <property type="match status" value="1"/>
</dbReference>
<evidence type="ECO:0000256" key="3">
    <source>
        <dbReference type="ARBA" id="ARBA00023163"/>
    </source>
</evidence>
<dbReference type="InterPro" id="IPR032783">
    <property type="entry name" value="AraC_lig"/>
</dbReference>
<sequence>MLIHTSTPFVLTSDPLMVPEDSEELVAAAKSVSLQLGEGTESPVTLRGGRFVFDTANESLLWELLPSLLHVAADDTSSWRVRSLLRLNEMETLQPGPGSEFLIARLMELILVEMLRRETPKVDDRSTGLIAGLLDPAIANALLAMHGEIARAWSVAELARLCGVSRSGFATRFKDVLGVGPIEYLMNWRMAVAKDELRRGRRSIVEIALAVGFQSPSAFSTSFTRAVGCSPKRFAGKAA</sequence>
<dbReference type="InterPro" id="IPR018062">
    <property type="entry name" value="HTH_AraC-typ_CS"/>
</dbReference>
<dbReference type="SMART" id="SM00342">
    <property type="entry name" value="HTH_ARAC"/>
    <property type="match status" value="1"/>
</dbReference>
<dbReference type="GO" id="GO:0043565">
    <property type="term" value="F:sequence-specific DNA binding"/>
    <property type="evidence" value="ECO:0007669"/>
    <property type="project" value="InterPro"/>
</dbReference>
<dbReference type="GO" id="GO:0003700">
    <property type="term" value="F:DNA-binding transcription factor activity"/>
    <property type="evidence" value="ECO:0007669"/>
    <property type="project" value="InterPro"/>
</dbReference>
<dbReference type="InterPro" id="IPR009057">
    <property type="entry name" value="Homeodomain-like_sf"/>
</dbReference>
<dbReference type="Proteomes" id="UP000253606">
    <property type="component" value="Chromosome"/>
</dbReference>
<evidence type="ECO:0000256" key="2">
    <source>
        <dbReference type="ARBA" id="ARBA00023125"/>
    </source>
</evidence>
<dbReference type="PANTHER" id="PTHR46796:SF7">
    <property type="entry name" value="ARAC FAMILY TRANSCRIPTIONAL REGULATOR"/>
    <property type="match status" value="1"/>
</dbReference>
<dbReference type="InterPro" id="IPR050204">
    <property type="entry name" value="AraC_XylS_family_regulators"/>
</dbReference>
<keyword evidence="2" id="KW-0238">DNA-binding</keyword>